<sequence length="630" mass="68835">MQLRPSLSISYSTIHRLTLPQNPTQVRVGRFSRFANAFRTPSSRGYSTGSGRGVNTSSSSEPTSSSGEIEAGRDSSRESLRSGSNELEGSSHTHASATTTPSADTSTPTPNSTRPNANTTTLSASDKLFLDAAREESSPAAPNKSSYLQYLESQYLNPTSSPNWDGDERMEDAVLRMLVDKYKPLRYGGGGTRGGGIRSAEEKLKERPPRVVERQLDIPGIVEEFERNAKANANASVDDEGSAVTTTATIGNSSVSSLSKTTPCSGSWATESLLPSSEPHRPWHTEYRVPSHVVSSIKLANIPPPPVPPHLRSTGSTVSSSTPLPSSPRLGSTGGGGTKDEKALKKEKEMKKRSETGTRLGKARESTLDYRLGVRDKVLGSQGVNRDGVGGARPNPVSMRGWTGLIEDRIERARSRGVFNNLKGRGKPLTSTMEEKNPFIGREEYLMNRIVQRNGAAPPWVELQGELDNTLQTFRSVLRQSYVRRAIRVLTTLHPPNVLSRLTIADIQARRDKEWEKKEETYHDTAVEEVNALVRKYNGLAPYAVRRAYYMRKVEVERVYEECAEEVLEGIKERLRASGGSSVGVTSGGSDVQRIGGFGAANGREEDPGFVGLADWIWGMIGRAMGRWRG</sequence>
<keyword evidence="4" id="KW-1185">Reference proteome</keyword>
<reference evidence="3 4" key="1">
    <citation type="journal article" date="2019" name="Nat. Ecol. Evol.">
        <title>Megaphylogeny resolves global patterns of mushroom evolution.</title>
        <authorList>
            <person name="Varga T."/>
            <person name="Krizsan K."/>
            <person name="Foldi C."/>
            <person name="Dima B."/>
            <person name="Sanchez-Garcia M."/>
            <person name="Sanchez-Ramirez S."/>
            <person name="Szollosi G.J."/>
            <person name="Szarkandi J.G."/>
            <person name="Papp V."/>
            <person name="Albert L."/>
            <person name="Andreopoulos W."/>
            <person name="Angelini C."/>
            <person name="Antonin V."/>
            <person name="Barry K.W."/>
            <person name="Bougher N.L."/>
            <person name="Buchanan P."/>
            <person name="Buyck B."/>
            <person name="Bense V."/>
            <person name="Catcheside P."/>
            <person name="Chovatia M."/>
            <person name="Cooper J."/>
            <person name="Damon W."/>
            <person name="Desjardin D."/>
            <person name="Finy P."/>
            <person name="Geml J."/>
            <person name="Haridas S."/>
            <person name="Hughes K."/>
            <person name="Justo A."/>
            <person name="Karasinski D."/>
            <person name="Kautmanova I."/>
            <person name="Kiss B."/>
            <person name="Kocsube S."/>
            <person name="Kotiranta H."/>
            <person name="LaButti K.M."/>
            <person name="Lechner B.E."/>
            <person name="Liimatainen K."/>
            <person name="Lipzen A."/>
            <person name="Lukacs Z."/>
            <person name="Mihaltcheva S."/>
            <person name="Morgado L.N."/>
            <person name="Niskanen T."/>
            <person name="Noordeloos M.E."/>
            <person name="Ohm R.A."/>
            <person name="Ortiz-Santana B."/>
            <person name="Ovrebo C."/>
            <person name="Racz N."/>
            <person name="Riley R."/>
            <person name="Savchenko A."/>
            <person name="Shiryaev A."/>
            <person name="Soop K."/>
            <person name="Spirin V."/>
            <person name="Szebenyi C."/>
            <person name="Tomsovsky M."/>
            <person name="Tulloss R.E."/>
            <person name="Uehling J."/>
            <person name="Grigoriev I.V."/>
            <person name="Vagvolgyi C."/>
            <person name="Papp T."/>
            <person name="Martin F.M."/>
            <person name="Miettinen O."/>
            <person name="Hibbett D.S."/>
            <person name="Nagy L.G."/>
        </authorList>
    </citation>
    <scope>NUCLEOTIDE SEQUENCE [LARGE SCALE GENOMIC DNA]</scope>
    <source>
        <strain evidence="3 4">CBS 962.96</strain>
    </source>
</reference>
<dbReference type="Pfam" id="PF09350">
    <property type="entry name" value="DJC28_CD"/>
    <property type="match status" value="1"/>
</dbReference>
<feature type="compositionally biased region" description="Low complexity" evidence="1">
    <location>
        <begin position="311"/>
        <end position="331"/>
    </location>
</feature>
<feature type="compositionally biased region" description="Basic and acidic residues" evidence="1">
    <location>
        <begin position="199"/>
        <end position="209"/>
    </location>
</feature>
<dbReference type="AlphaFoldDB" id="A0A4S8MLG8"/>
<feature type="region of interest" description="Disordered" evidence="1">
    <location>
        <begin position="190"/>
        <end position="209"/>
    </location>
</feature>
<accession>A0A4S8MLG8</accession>
<gene>
    <name evidence="3" type="ORF">K435DRAFT_962521</name>
</gene>
<organism evidence="3 4">
    <name type="scientific">Dendrothele bispora (strain CBS 962.96)</name>
    <dbReference type="NCBI Taxonomy" id="1314807"/>
    <lineage>
        <taxon>Eukaryota</taxon>
        <taxon>Fungi</taxon>
        <taxon>Dikarya</taxon>
        <taxon>Basidiomycota</taxon>
        <taxon>Agaricomycotina</taxon>
        <taxon>Agaricomycetes</taxon>
        <taxon>Agaricomycetidae</taxon>
        <taxon>Agaricales</taxon>
        <taxon>Agaricales incertae sedis</taxon>
        <taxon>Dendrothele</taxon>
    </lineage>
</organism>
<feature type="region of interest" description="Disordered" evidence="1">
    <location>
        <begin position="304"/>
        <end position="363"/>
    </location>
</feature>
<evidence type="ECO:0000313" key="4">
    <source>
        <dbReference type="Proteomes" id="UP000297245"/>
    </source>
</evidence>
<dbReference type="Proteomes" id="UP000297245">
    <property type="component" value="Unassembled WGS sequence"/>
</dbReference>
<feature type="compositionally biased region" description="Basic and acidic residues" evidence="1">
    <location>
        <begin position="70"/>
        <end position="80"/>
    </location>
</feature>
<feature type="compositionally biased region" description="Basic and acidic residues" evidence="1">
    <location>
        <begin position="338"/>
        <end position="363"/>
    </location>
</feature>
<feature type="compositionally biased region" description="Low complexity" evidence="1">
    <location>
        <begin position="56"/>
        <end position="66"/>
    </location>
</feature>
<evidence type="ECO:0000313" key="3">
    <source>
        <dbReference type="EMBL" id="THV03359.1"/>
    </source>
</evidence>
<name>A0A4S8MLG8_DENBC</name>
<dbReference type="OrthoDB" id="547796at2759"/>
<protein>
    <recommendedName>
        <fullName evidence="2">DnaJ homologue subfamily C member 28 conserved domain-containing protein</fullName>
    </recommendedName>
</protein>
<dbReference type="EMBL" id="ML179068">
    <property type="protein sequence ID" value="THV03359.1"/>
    <property type="molecule type" value="Genomic_DNA"/>
</dbReference>
<feature type="compositionally biased region" description="Low complexity" evidence="1">
    <location>
        <begin position="90"/>
        <end position="121"/>
    </location>
</feature>
<dbReference type="InterPro" id="IPR018961">
    <property type="entry name" value="DnaJ_homolog_subfam-C_membr-28"/>
</dbReference>
<evidence type="ECO:0000259" key="2">
    <source>
        <dbReference type="Pfam" id="PF09350"/>
    </source>
</evidence>
<feature type="compositionally biased region" description="Low complexity" evidence="1">
    <location>
        <begin position="39"/>
        <end position="49"/>
    </location>
</feature>
<evidence type="ECO:0000256" key="1">
    <source>
        <dbReference type="SAM" id="MobiDB-lite"/>
    </source>
</evidence>
<feature type="domain" description="DnaJ homologue subfamily C member 28 conserved" evidence="2">
    <location>
        <begin position="405"/>
        <end position="475"/>
    </location>
</feature>
<dbReference type="PANTHER" id="PTHR39394:SF1">
    <property type="entry name" value="DNAJ HOMOLOGUE SUBFAMILY C MEMBER 28 CONSERVED DOMAIN-CONTAINING PROTEIN"/>
    <property type="match status" value="1"/>
</dbReference>
<dbReference type="PANTHER" id="PTHR39394">
    <property type="entry name" value="YALI0E31793P"/>
    <property type="match status" value="1"/>
</dbReference>
<feature type="region of interest" description="Disordered" evidence="1">
    <location>
        <begin position="39"/>
        <end position="123"/>
    </location>
</feature>
<proteinExistence type="predicted"/>